<dbReference type="GO" id="GO:0003700">
    <property type="term" value="F:DNA-binding transcription factor activity"/>
    <property type="evidence" value="ECO:0007669"/>
    <property type="project" value="InterPro"/>
</dbReference>
<evidence type="ECO:0000256" key="1">
    <source>
        <dbReference type="ARBA" id="ARBA00023015"/>
    </source>
</evidence>
<dbReference type="NCBIfam" id="NF033788">
    <property type="entry name" value="HTH_metalloreg"/>
    <property type="match status" value="1"/>
</dbReference>
<organism evidence="5 6">
    <name type="scientific">Chenggangzhangella methanolivorans</name>
    <dbReference type="NCBI Taxonomy" id="1437009"/>
    <lineage>
        <taxon>Bacteria</taxon>
        <taxon>Pseudomonadati</taxon>
        <taxon>Pseudomonadota</taxon>
        <taxon>Alphaproteobacteria</taxon>
        <taxon>Hyphomicrobiales</taxon>
        <taxon>Methylopilaceae</taxon>
        <taxon>Chenggangzhangella</taxon>
    </lineage>
</organism>
<reference evidence="5" key="1">
    <citation type="submission" date="2021-08" db="EMBL/GenBank/DDBJ databases">
        <authorList>
            <person name="Zhang H."/>
            <person name="Xu M."/>
            <person name="Yu Z."/>
            <person name="Yang L."/>
            <person name="Cai Y."/>
        </authorList>
    </citation>
    <scope>NUCLEOTIDE SEQUENCE</scope>
    <source>
        <strain evidence="5">CHL1</strain>
    </source>
</reference>
<feature type="domain" description="HTH arsR-type" evidence="4">
    <location>
        <begin position="6"/>
        <end position="103"/>
    </location>
</feature>
<dbReference type="Pfam" id="PF01022">
    <property type="entry name" value="HTH_5"/>
    <property type="match status" value="1"/>
</dbReference>
<dbReference type="SMART" id="SM00418">
    <property type="entry name" value="HTH_ARSR"/>
    <property type="match status" value="1"/>
</dbReference>
<evidence type="ECO:0000256" key="3">
    <source>
        <dbReference type="ARBA" id="ARBA00023163"/>
    </source>
</evidence>
<keyword evidence="2" id="KW-0238">DNA-binding</keyword>
<evidence type="ECO:0000313" key="6">
    <source>
        <dbReference type="Proteomes" id="UP000825701"/>
    </source>
</evidence>
<dbReference type="InterPro" id="IPR011991">
    <property type="entry name" value="ArsR-like_HTH"/>
</dbReference>
<dbReference type="PROSITE" id="PS50987">
    <property type="entry name" value="HTH_ARSR_2"/>
    <property type="match status" value="1"/>
</dbReference>
<dbReference type="Proteomes" id="UP000825701">
    <property type="component" value="Chromosome"/>
</dbReference>
<evidence type="ECO:0000313" key="5">
    <source>
        <dbReference type="EMBL" id="QZO02355.1"/>
    </source>
</evidence>
<sequence length="140" mass="15014">MSHEAVTRERADAAGEFLKGLANPNRLMIAARLMAGEASVGELEASLGIRQPTLSQQLAGLRDAGLVEARRDAKQVFYRLVDHRAAEVVGVLQQIFGLATTVGGHATRTPTPHAPSNGRSHGAARFAQILPFPEAQRGRR</sequence>
<dbReference type="CDD" id="cd00090">
    <property type="entry name" value="HTH_ARSR"/>
    <property type="match status" value="1"/>
</dbReference>
<dbReference type="GO" id="GO:0003677">
    <property type="term" value="F:DNA binding"/>
    <property type="evidence" value="ECO:0007669"/>
    <property type="project" value="UniProtKB-KW"/>
</dbReference>
<accession>A0A9E6RE67</accession>
<keyword evidence="3" id="KW-0804">Transcription</keyword>
<dbReference type="PANTHER" id="PTHR43132:SF2">
    <property type="entry name" value="ARSENICAL RESISTANCE OPERON REPRESSOR ARSR-RELATED"/>
    <property type="match status" value="1"/>
</dbReference>
<dbReference type="KEGG" id="cmet:K6K41_12470"/>
<name>A0A9E6RE67_9HYPH</name>
<evidence type="ECO:0000256" key="2">
    <source>
        <dbReference type="ARBA" id="ARBA00023125"/>
    </source>
</evidence>
<dbReference type="PRINTS" id="PR00778">
    <property type="entry name" value="HTHARSR"/>
</dbReference>
<dbReference type="PANTHER" id="PTHR43132">
    <property type="entry name" value="ARSENICAL RESISTANCE OPERON REPRESSOR ARSR-RELATED"/>
    <property type="match status" value="1"/>
</dbReference>
<protein>
    <submittedName>
        <fullName evidence="5">Metalloregulator ArsR/SmtB family transcription factor</fullName>
    </submittedName>
</protein>
<evidence type="ECO:0000259" key="4">
    <source>
        <dbReference type="PROSITE" id="PS50987"/>
    </source>
</evidence>
<proteinExistence type="predicted"/>
<keyword evidence="6" id="KW-1185">Reference proteome</keyword>
<dbReference type="Gene3D" id="1.10.10.10">
    <property type="entry name" value="Winged helix-like DNA-binding domain superfamily/Winged helix DNA-binding domain"/>
    <property type="match status" value="1"/>
</dbReference>
<dbReference type="EMBL" id="CP081869">
    <property type="protein sequence ID" value="QZO02355.1"/>
    <property type="molecule type" value="Genomic_DNA"/>
</dbReference>
<dbReference type="InterPro" id="IPR001845">
    <property type="entry name" value="HTH_ArsR_DNA-bd_dom"/>
</dbReference>
<dbReference type="InterPro" id="IPR036388">
    <property type="entry name" value="WH-like_DNA-bd_sf"/>
</dbReference>
<dbReference type="InterPro" id="IPR051011">
    <property type="entry name" value="Metal_resp_trans_reg"/>
</dbReference>
<dbReference type="SUPFAM" id="SSF46785">
    <property type="entry name" value="Winged helix' DNA-binding domain"/>
    <property type="match status" value="1"/>
</dbReference>
<gene>
    <name evidence="5" type="ORF">K6K41_12470</name>
</gene>
<dbReference type="InterPro" id="IPR036390">
    <property type="entry name" value="WH_DNA-bd_sf"/>
</dbReference>
<keyword evidence="1" id="KW-0805">Transcription regulation</keyword>
<dbReference type="AlphaFoldDB" id="A0A9E6RE67"/>